<evidence type="ECO:0000259" key="3">
    <source>
        <dbReference type="Pfam" id="PF02481"/>
    </source>
</evidence>
<name>A0A6I3KM15_9HYPH</name>
<dbReference type="Pfam" id="PF02481">
    <property type="entry name" value="DNA_processg_A"/>
    <property type="match status" value="1"/>
</dbReference>
<comment type="caution">
    <text evidence="5">The sequence shown here is derived from an EMBL/GenBank/DDBJ whole genome shotgun (WGS) entry which is preliminary data.</text>
</comment>
<dbReference type="Gene3D" id="3.40.50.450">
    <property type="match status" value="1"/>
</dbReference>
<dbReference type="Pfam" id="PF21102">
    <property type="entry name" value="DprA_N"/>
    <property type="match status" value="1"/>
</dbReference>
<dbReference type="GO" id="GO:0009294">
    <property type="term" value="P:DNA-mediated transformation"/>
    <property type="evidence" value="ECO:0007669"/>
    <property type="project" value="InterPro"/>
</dbReference>
<gene>
    <name evidence="5" type="primary">dprA</name>
    <name evidence="5" type="ORF">GIW81_05370</name>
</gene>
<evidence type="ECO:0000313" key="5">
    <source>
        <dbReference type="EMBL" id="MTD93761.1"/>
    </source>
</evidence>
<keyword evidence="6" id="KW-1185">Reference proteome</keyword>
<protein>
    <submittedName>
        <fullName evidence="5">DNA-protecting protein DprA</fullName>
    </submittedName>
</protein>
<dbReference type="PANTHER" id="PTHR43022:SF1">
    <property type="entry name" value="PROTEIN SMF"/>
    <property type="match status" value="1"/>
</dbReference>
<dbReference type="Gene3D" id="1.10.10.10">
    <property type="entry name" value="Winged helix-like DNA-binding domain superfamily/Winged helix DNA-binding domain"/>
    <property type="match status" value="1"/>
</dbReference>
<dbReference type="Proteomes" id="UP000440694">
    <property type="component" value="Unassembled WGS sequence"/>
</dbReference>
<dbReference type="InterPro" id="IPR003488">
    <property type="entry name" value="DprA"/>
</dbReference>
<evidence type="ECO:0000256" key="1">
    <source>
        <dbReference type="ARBA" id="ARBA00006525"/>
    </source>
</evidence>
<evidence type="ECO:0000259" key="4">
    <source>
        <dbReference type="Pfam" id="PF17782"/>
    </source>
</evidence>
<sequence>MPRREPSVAAPRDVAAERIAALQLIRSDNVGPVTFRELLSHYGSAVAALAALPELSRRGGYRKPIRICPRADAEAELERADAGGAQLLIVGEAQYPTALAALDAPPPLLYVKGNQALLQRSIIGIVGARQCSAAGAKLARQFAAEIGRGSFVIASGLARGIDAMAHLAALDTGTIAVLAGGLDVVYPPEHAELQDKIAERGCLVSEMPFGFVPRGQDFPRRNRIVSGLSLGVVIVEAARRSGSLVTARLAAEQGREVFAVPGHPLDPRAEGTNKLLKSGATLVTEAEDVLAALVPLTRGATAHLREDPPPPRQGVATSLPPASLSEDERGRVVAALGPAPIDVDSVVRSTGLGIRSVQIALMELALAGRIERHGGGLVSLTPLEH</sequence>
<dbReference type="EMBL" id="WMBQ01000001">
    <property type="protein sequence ID" value="MTD93761.1"/>
    <property type="molecule type" value="Genomic_DNA"/>
</dbReference>
<dbReference type="InterPro" id="IPR036388">
    <property type="entry name" value="WH-like_DNA-bd_sf"/>
</dbReference>
<dbReference type="PANTHER" id="PTHR43022">
    <property type="entry name" value="PROTEIN SMF"/>
    <property type="match status" value="1"/>
</dbReference>
<feature type="domain" description="DprA winged helix" evidence="4">
    <location>
        <begin position="320"/>
        <end position="376"/>
    </location>
</feature>
<dbReference type="NCBIfam" id="TIGR00732">
    <property type="entry name" value="dprA"/>
    <property type="match status" value="1"/>
</dbReference>
<reference evidence="5 6" key="1">
    <citation type="submission" date="2019-11" db="EMBL/GenBank/DDBJ databases">
        <title>Identification of a novel strain.</title>
        <authorList>
            <person name="Xu Q."/>
            <person name="Wang G."/>
        </authorList>
    </citation>
    <scope>NUCLEOTIDE SEQUENCE [LARGE SCALE GENOMIC DNA]</scope>
    <source>
        <strain evidence="6">xq</strain>
    </source>
</reference>
<dbReference type="AlphaFoldDB" id="A0A6I3KM15"/>
<organism evidence="5 6">
    <name type="scientific">Hyphomicrobium album</name>
    <dbReference type="NCBI Taxonomy" id="2665159"/>
    <lineage>
        <taxon>Bacteria</taxon>
        <taxon>Pseudomonadati</taxon>
        <taxon>Pseudomonadota</taxon>
        <taxon>Alphaproteobacteria</taxon>
        <taxon>Hyphomicrobiales</taxon>
        <taxon>Hyphomicrobiaceae</taxon>
        <taxon>Hyphomicrobium</taxon>
    </lineage>
</organism>
<evidence type="ECO:0000313" key="6">
    <source>
        <dbReference type="Proteomes" id="UP000440694"/>
    </source>
</evidence>
<dbReference type="Pfam" id="PF17782">
    <property type="entry name" value="WHD_DprA"/>
    <property type="match status" value="1"/>
</dbReference>
<dbReference type="SUPFAM" id="SSF102405">
    <property type="entry name" value="MCP/YpsA-like"/>
    <property type="match status" value="1"/>
</dbReference>
<feature type="region of interest" description="Disordered" evidence="2">
    <location>
        <begin position="302"/>
        <end position="326"/>
    </location>
</feature>
<dbReference type="InterPro" id="IPR057666">
    <property type="entry name" value="DrpA_SLOG"/>
</dbReference>
<feature type="domain" description="Smf/DprA SLOG" evidence="3">
    <location>
        <begin position="87"/>
        <end position="292"/>
    </location>
</feature>
<dbReference type="InterPro" id="IPR041614">
    <property type="entry name" value="DprA_WH"/>
</dbReference>
<dbReference type="RefSeq" id="WP_324614901.1">
    <property type="nucleotide sequence ID" value="NZ_WMBQ01000001.1"/>
</dbReference>
<comment type="similarity">
    <text evidence="1">Belongs to the DprA/Smf family.</text>
</comment>
<evidence type="ECO:0000256" key="2">
    <source>
        <dbReference type="SAM" id="MobiDB-lite"/>
    </source>
</evidence>
<proteinExistence type="inferred from homology"/>
<accession>A0A6I3KM15</accession>